<dbReference type="Proteomes" id="UP000077755">
    <property type="component" value="Chromosome 9"/>
</dbReference>
<reference evidence="2" key="2">
    <citation type="submission" date="2022-03" db="EMBL/GenBank/DDBJ databases">
        <title>Draft title - Genomic analysis of global carrot germplasm unveils the trajectory of domestication and the origin of high carotenoid orange carrot.</title>
        <authorList>
            <person name="Iorizzo M."/>
            <person name="Ellison S."/>
            <person name="Senalik D."/>
            <person name="Macko-Podgorni A."/>
            <person name="Grzebelus D."/>
            <person name="Bostan H."/>
            <person name="Rolling W."/>
            <person name="Curaba J."/>
            <person name="Simon P."/>
        </authorList>
    </citation>
    <scope>NUCLEOTIDE SEQUENCE</scope>
    <source>
        <tissue evidence="2">Leaf</tissue>
    </source>
</reference>
<keyword evidence="3" id="KW-1185">Reference proteome</keyword>
<accession>A0A175YF00</accession>
<dbReference type="Gramene" id="KZM81840">
    <property type="protein sequence ID" value="KZM81840"/>
    <property type="gene ID" value="DCAR_029453"/>
</dbReference>
<organism evidence="1">
    <name type="scientific">Daucus carota subsp. sativus</name>
    <name type="common">Carrot</name>
    <dbReference type="NCBI Taxonomy" id="79200"/>
    <lineage>
        <taxon>Eukaryota</taxon>
        <taxon>Viridiplantae</taxon>
        <taxon>Streptophyta</taxon>
        <taxon>Embryophyta</taxon>
        <taxon>Tracheophyta</taxon>
        <taxon>Spermatophyta</taxon>
        <taxon>Magnoliopsida</taxon>
        <taxon>eudicotyledons</taxon>
        <taxon>Gunneridae</taxon>
        <taxon>Pentapetalae</taxon>
        <taxon>asterids</taxon>
        <taxon>campanulids</taxon>
        <taxon>Apiales</taxon>
        <taxon>Apiaceae</taxon>
        <taxon>Apioideae</taxon>
        <taxon>Scandiceae</taxon>
        <taxon>Daucinae</taxon>
        <taxon>Daucus</taxon>
        <taxon>Daucus sect. Daucus</taxon>
    </lineage>
</organism>
<evidence type="ECO:0000313" key="1">
    <source>
        <dbReference type="EMBL" id="KZM81840.1"/>
    </source>
</evidence>
<dbReference type="AlphaFoldDB" id="A0A175YF00"/>
<protein>
    <submittedName>
        <fullName evidence="1">Uncharacterized protein</fullName>
    </submittedName>
</protein>
<dbReference type="EMBL" id="LNRQ01000009">
    <property type="protein sequence ID" value="KZM81840.1"/>
    <property type="molecule type" value="Genomic_DNA"/>
</dbReference>
<evidence type="ECO:0000313" key="2">
    <source>
        <dbReference type="EMBL" id="WOH14406.1"/>
    </source>
</evidence>
<evidence type="ECO:0000313" key="3">
    <source>
        <dbReference type="Proteomes" id="UP000077755"/>
    </source>
</evidence>
<name>A0A175YF00_DAUCS</name>
<proteinExistence type="predicted"/>
<gene>
    <name evidence="1" type="ORF">DCAR_029453</name>
    <name evidence="2" type="ORF">DCAR_0933925</name>
</gene>
<reference evidence="1" key="1">
    <citation type="journal article" date="2016" name="Nat. Genet.">
        <title>A high-quality carrot genome assembly provides new insights into carotenoid accumulation and asterid genome evolution.</title>
        <authorList>
            <person name="Iorizzo M."/>
            <person name="Ellison S."/>
            <person name="Senalik D."/>
            <person name="Zeng P."/>
            <person name="Satapoomin P."/>
            <person name="Huang J."/>
            <person name="Bowman M."/>
            <person name="Iovene M."/>
            <person name="Sanseverino W."/>
            <person name="Cavagnaro P."/>
            <person name="Yildiz M."/>
            <person name="Macko-Podgorni A."/>
            <person name="Moranska E."/>
            <person name="Grzebelus E."/>
            <person name="Grzebelus D."/>
            <person name="Ashrafi H."/>
            <person name="Zheng Z."/>
            <person name="Cheng S."/>
            <person name="Spooner D."/>
            <person name="Van Deynze A."/>
            <person name="Simon P."/>
        </authorList>
    </citation>
    <scope>NUCLEOTIDE SEQUENCE [LARGE SCALE GENOMIC DNA]</scope>
    <source>
        <tissue evidence="1">Leaf</tissue>
    </source>
</reference>
<sequence>MTSDIKCLLHEVLPLNSENTSATDSESLLSAFLIGQRMNRETDPELKAYCFAFDNELGPVPIADVMSLTHALR</sequence>
<dbReference type="STRING" id="79200.A0A175YF00"/>
<dbReference type="EMBL" id="CP093351">
    <property type="protein sequence ID" value="WOH14406.1"/>
    <property type="molecule type" value="Genomic_DNA"/>
</dbReference>